<sequence>MANDFNEVIITGVASADALQIHEPPPSLLSMPPTSINTPGTSHVNAANPFSLSADKRSDPVLPRTKRIFPLTPVSLPSPKPSSSTLRSWRLWHDSYSSHGYSSHALLHLKCFWAVRQMGQRRCPNWAWPAAKVNTAQSGPQAENSTAKFNVAPMSVQPRRGNIAGFRDPYSLHIDRCFVNMPSWTLVKTMYMFGMRVGYDSRVTAMSKWKRCDDNVGISQGAETHKKSGTEARRKKEPSTDTQDQISGTLASIASSDDSDATLIESENGKITISGAGSSSPSSSSENSFTTLRFKCVFITCPTEKSSSK</sequence>
<feature type="compositionally biased region" description="Basic and acidic residues" evidence="1">
    <location>
        <begin position="223"/>
        <end position="239"/>
    </location>
</feature>
<feature type="compositionally biased region" description="Low complexity" evidence="1">
    <location>
        <begin position="274"/>
        <end position="288"/>
    </location>
</feature>
<evidence type="ECO:0000313" key="2">
    <source>
        <dbReference type="EMBL" id="KIL63116.1"/>
    </source>
</evidence>
<organism evidence="2 3">
    <name type="scientific">Amanita muscaria (strain Koide BX008)</name>
    <dbReference type="NCBI Taxonomy" id="946122"/>
    <lineage>
        <taxon>Eukaryota</taxon>
        <taxon>Fungi</taxon>
        <taxon>Dikarya</taxon>
        <taxon>Basidiomycota</taxon>
        <taxon>Agaricomycotina</taxon>
        <taxon>Agaricomycetes</taxon>
        <taxon>Agaricomycetidae</taxon>
        <taxon>Agaricales</taxon>
        <taxon>Pluteineae</taxon>
        <taxon>Amanitaceae</taxon>
        <taxon>Amanita</taxon>
    </lineage>
</organism>
<name>A0A0C2X1U5_AMAMK</name>
<proteinExistence type="predicted"/>
<protein>
    <submittedName>
        <fullName evidence="2">Uncharacterized protein</fullName>
    </submittedName>
</protein>
<keyword evidence="3" id="KW-1185">Reference proteome</keyword>
<dbReference type="Proteomes" id="UP000054549">
    <property type="component" value="Unassembled WGS sequence"/>
</dbReference>
<evidence type="ECO:0000313" key="3">
    <source>
        <dbReference type="Proteomes" id="UP000054549"/>
    </source>
</evidence>
<feature type="region of interest" description="Disordered" evidence="1">
    <location>
        <begin position="219"/>
        <end position="246"/>
    </location>
</feature>
<gene>
    <name evidence="2" type="ORF">M378DRAFT_12339</name>
</gene>
<dbReference type="OrthoDB" id="2921613at2759"/>
<dbReference type="AlphaFoldDB" id="A0A0C2X1U5"/>
<dbReference type="HOGENOM" id="CLU_900064_0_0_1"/>
<feature type="region of interest" description="Disordered" evidence="1">
    <location>
        <begin position="265"/>
        <end position="288"/>
    </location>
</feature>
<reference evidence="2 3" key="1">
    <citation type="submission" date="2014-04" db="EMBL/GenBank/DDBJ databases">
        <title>Evolutionary Origins and Diversification of the Mycorrhizal Mutualists.</title>
        <authorList>
            <consortium name="DOE Joint Genome Institute"/>
            <consortium name="Mycorrhizal Genomics Consortium"/>
            <person name="Kohler A."/>
            <person name="Kuo A."/>
            <person name="Nagy L.G."/>
            <person name="Floudas D."/>
            <person name="Copeland A."/>
            <person name="Barry K.W."/>
            <person name="Cichocki N."/>
            <person name="Veneault-Fourrey C."/>
            <person name="LaButti K."/>
            <person name="Lindquist E.A."/>
            <person name="Lipzen A."/>
            <person name="Lundell T."/>
            <person name="Morin E."/>
            <person name="Murat C."/>
            <person name="Riley R."/>
            <person name="Ohm R."/>
            <person name="Sun H."/>
            <person name="Tunlid A."/>
            <person name="Henrissat B."/>
            <person name="Grigoriev I.V."/>
            <person name="Hibbett D.S."/>
            <person name="Martin F."/>
        </authorList>
    </citation>
    <scope>NUCLEOTIDE SEQUENCE [LARGE SCALE GENOMIC DNA]</scope>
    <source>
        <strain evidence="2 3">Koide BX008</strain>
    </source>
</reference>
<dbReference type="InParanoid" id="A0A0C2X1U5"/>
<dbReference type="EMBL" id="KN818262">
    <property type="protein sequence ID" value="KIL63116.1"/>
    <property type="molecule type" value="Genomic_DNA"/>
</dbReference>
<accession>A0A0C2X1U5</accession>
<evidence type="ECO:0000256" key="1">
    <source>
        <dbReference type="SAM" id="MobiDB-lite"/>
    </source>
</evidence>